<evidence type="ECO:0000313" key="15">
    <source>
        <dbReference type="Proteomes" id="UP000019118"/>
    </source>
</evidence>
<reference evidence="15" key="1">
    <citation type="journal article" date="2013" name="Genome Biol.">
        <title>Draft genome of the mountain pine beetle, Dendroctonus ponderosae Hopkins, a major forest pest.</title>
        <authorList>
            <person name="Keeling C.I."/>
            <person name="Yuen M.M."/>
            <person name="Liao N.Y."/>
            <person name="Docking T.R."/>
            <person name="Chan S.K."/>
            <person name="Taylor G.A."/>
            <person name="Palmquist D.L."/>
            <person name="Jackman S.D."/>
            <person name="Nguyen A."/>
            <person name="Li M."/>
            <person name="Henderson H."/>
            <person name="Janes J.K."/>
            <person name="Zhao Y."/>
            <person name="Pandoh P."/>
            <person name="Moore R."/>
            <person name="Sperling F.A."/>
            <person name="Huber D.P."/>
            <person name="Birol I."/>
            <person name="Jones S.J."/>
            <person name="Bohlmann J."/>
        </authorList>
    </citation>
    <scope>NUCLEOTIDE SEQUENCE</scope>
</reference>
<comment type="subunit">
    <text evidence="4">Homotetramer.</text>
</comment>
<name>A0AAR5PBJ2_DENPD</name>
<dbReference type="PANTHER" id="PTHR12128:SF21">
    <property type="entry name" value="N-ACETYLNEURAMINATE LYASE"/>
    <property type="match status" value="1"/>
</dbReference>
<dbReference type="Gene3D" id="3.20.20.70">
    <property type="entry name" value="Aldolase class I"/>
    <property type="match status" value="1"/>
</dbReference>
<keyword evidence="8" id="KW-0704">Schiff base</keyword>
<evidence type="ECO:0000256" key="9">
    <source>
        <dbReference type="ARBA" id="ARBA00023277"/>
    </source>
</evidence>
<evidence type="ECO:0000313" key="14">
    <source>
        <dbReference type="EnsemblMetazoa" id="XP_019758242.1"/>
    </source>
</evidence>
<comment type="pathway">
    <text evidence="2">Amino-sugar metabolism; N-acetylneuraminate degradation.</text>
</comment>
<reference evidence="14" key="2">
    <citation type="submission" date="2024-08" db="UniProtKB">
        <authorList>
            <consortium name="EnsemblMetazoa"/>
        </authorList>
    </citation>
    <scope>IDENTIFICATION</scope>
</reference>
<dbReference type="SMART" id="SM01130">
    <property type="entry name" value="DHDPS"/>
    <property type="match status" value="1"/>
</dbReference>
<evidence type="ECO:0000256" key="7">
    <source>
        <dbReference type="ARBA" id="ARBA00023239"/>
    </source>
</evidence>
<comment type="subcellular location">
    <subcellularLocation>
        <location evidence="1">Cytoplasm</location>
    </subcellularLocation>
</comment>
<dbReference type="GO" id="GO:0008747">
    <property type="term" value="F:N-acetylneuraminate lyase activity"/>
    <property type="evidence" value="ECO:0007669"/>
    <property type="project" value="UniProtKB-EC"/>
</dbReference>
<dbReference type="PIRSF" id="PIRSF001365">
    <property type="entry name" value="DHDPS"/>
    <property type="match status" value="1"/>
</dbReference>
<comment type="similarity">
    <text evidence="3">Belongs to the DapA family. NanA subfamily.</text>
</comment>
<dbReference type="EnsemblMetazoa" id="XM_019902683.1">
    <property type="protein sequence ID" value="XP_019758242.1"/>
    <property type="gene ID" value="LOC109536458"/>
</dbReference>
<protein>
    <recommendedName>
        <fullName evidence="5">N-acetylneuraminate lyase</fullName>
        <ecNumber evidence="5">4.1.3.3</ecNumber>
    </recommendedName>
</protein>
<dbReference type="Proteomes" id="UP000019118">
    <property type="component" value="Unassembled WGS sequence"/>
</dbReference>
<evidence type="ECO:0000256" key="4">
    <source>
        <dbReference type="ARBA" id="ARBA00011881"/>
    </source>
</evidence>
<evidence type="ECO:0000256" key="3">
    <source>
        <dbReference type="ARBA" id="ARBA00006324"/>
    </source>
</evidence>
<organism evidence="14 15">
    <name type="scientific">Dendroctonus ponderosae</name>
    <name type="common">Mountain pine beetle</name>
    <dbReference type="NCBI Taxonomy" id="77166"/>
    <lineage>
        <taxon>Eukaryota</taxon>
        <taxon>Metazoa</taxon>
        <taxon>Ecdysozoa</taxon>
        <taxon>Arthropoda</taxon>
        <taxon>Hexapoda</taxon>
        <taxon>Insecta</taxon>
        <taxon>Pterygota</taxon>
        <taxon>Neoptera</taxon>
        <taxon>Endopterygota</taxon>
        <taxon>Coleoptera</taxon>
        <taxon>Polyphaga</taxon>
        <taxon>Cucujiformia</taxon>
        <taxon>Curculionidae</taxon>
        <taxon>Scolytinae</taxon>
        <taxon>Dendroctonus</taxon>
    </lineage>
</organism>
<evidence type="ECO:0000256" key="13">
    <source>
        <dbReference type="PIRSR" id="PIRSR001365-2"/>
    </source>
</evidence>
<feature type="active site" description="Proton donor/acceptor" evidence="12">
    <location>
        <position position="140"/>
    </location>
</feature>
<feature type="active site" description="Schiff-base intermediate with substrate" evidence="12">
    <location>
        <position position="170"/>
    </location>
</feature>
<evidence type="ECO:0000256" key="11">
    <source>
        <dbReference type="PIRNR" id="PIRNR001365"/>
    </source>
</evidence>
<dbReference type="AlphaFoldDB" id="A0AAR5PBJ2"/>
<evidence type="ECO:0000256" key="1">
    <source>
        <dbReference type="ARBA" id="ARBA00004496"/>
    </source>
</evidence>
<sequence length="321" mass="34672">MVNFTFRGLMAPVFTAFNQDWTINTAIVPEYAQFLADRNVPGILVHGTTGEGSALSVAERKRLAEAWVAAGKTTKQHIMIQVGGTAFPDVKELAAHAEKIGADSILTLPELYFKPSNEQDLIDYLREISAVAPNTPLLYYHIPVWSGVNINMEKFLTLSVGKIPTFQGIKYTNNDLSEGYNALKAADGRYAVFLGADTVNCASASGRKACHCLANFQLVQPATALGFDSVIATGINFLPDHFNSIMAAVRANKVEEARAIQEKLTAAVKVVTKNGAWVPTMKVAMNAITPIDVGLARSPLKNLNAAQIRELQVDLPAVATL</sequence>
<evidence type="ECO:0000256" key="12">
    <source>
        <dbReference type="PIRSR" id="PIRSR001365-1"/>
    </source>
</evidence>
<keyword evidence="7 11" id="KW-0456">Lyase</keyword>
<dbReference type="EC" id="4.1.3.3" evidence="5"/>
<evidence type="ECO:0000256" key="8">
    <source>
        <dbReference type="ARBA" id="ARBA00023270"/>
    </source>
</evidence>
<comment type="catalytic activity">
    <reaction evidence="10">
        <text>aceneuramate = aldehydo-N-acetyl-D-mannosamine + pyruvate</text>
        <dbReference type="Rhea" id="RHEA:23296"/>
        <dbReference type="ChEBI" id="CHEBI:15361"/>
        <dbReference type="ChEBI" id="CHEBI:17122"/>
        <dbReference type="ChEBI" id="CHEBI:173083"/>
        <dbReference type="EC" id="4.1.3.3"/>
    </reaction>
</comment>
<dbReference type="InterPro" id="IPR002220">
    <property type="entry name" value="DapA-like"/>
</dbReference>
<dbReference type="InterPro" id="IPR020624">
    <property type="entry name" value="Schiff_base-form_aldolases_CS"/>
</dbReference>
<dbReference type="InterPro" id="IPR013785">
    <property type="entry name" value="Aldolase_TIM"/>
</dbReference>
<dbReference type="GO" id="GO:0005737">
    <property type="term" value="C:cytoplasm"/>
    <property type="evidence" value="ECO:0007669"/>
    <property type="project" value="UniProtKB-SubCell"/>
</dbReference>
<feature type="binding site" evidence="13">
    <location>
        <position position="231"/>
    </location>
    <ligand>
        <name>pyruvate</name>
        <dbReference type="ChEBI" id="CHEBI:15361"/>
    </ligand>
</feature>
<dbReference type="PRINTS" id="PR00146">
    <property type="entry name" value="DHPICSNTHASE"/>
</dbReference>
<keyword evidence="15" id="KW-1185">Reference proteome</keyword>
<dbReference type="PANTHER" id="PTHR12128">
    <property type="entry name" value="DIHYDRODIPICOLINATE SYNTHASE"/>
    <property type="match status" value="1"/>
</dbReference>
<evidence type="ECO:0000256" key="10">
    <source>
        <dbReference type="ARBA" id="ARBA00044906"/>
    </source>
</evidence>
<dbReference type="Pfam" id="PF00701">
    <property type="entry name" value="DHDPS"/>
    <property type="match status" value="2"/>
</dbReference>
<evidence type="ECO:0000256" key="6">
    <source>
        <dbReference type="ARBA" id="ARBA00022490"/>
    </source>
</evidence>
<evidence type="ECO:0000256" key="5">
    <source>
        <dbReference type="ARBA" id="ARBA00012911"/>
    </source>
</evidence>
<feature type="binding site" evidence="13">
    <location>
        <position position="49"/>
    </location>
    <ligand>
        <name>pyruvate</name>
        <dbReference type="ChEBI" id="CHEBI:15361"/>
    </ligand>
</feature>
<proteinExistence type="inferred from homology"/>
<accession>A0AAR5PBJ2</accession>
<keyword evidence="6" id="KW-0963">Cytoplasm</keyword>
<dbReference type="SUPFAM" id="SSF51569">
    <property type="entry name" value="Aldolase"/>
    <property type="match status" value="1"/>
</dbReference>
<keyword evidence="9" id="KW-0119">Carbohydrate metabolism</keyword>
<dbReference type="PROSITE" id="PS00665">
    <property type="entry name" value="DHDPS_1"/>
    <property type="match status" value="1"/>
</dbReference>
<evidence type="ECO:0000256" key="2">
    <source>
        <dbReference type="ARBA" id="ARBA00004878"/>
    </source>
</evidence>